<dbReference type="EMBL" id="KV448494">
    <property type="protein sequence ID" value="OAX35502.1"/>
    <property type="molecule type" value="Genomic_DNA"/>
</dbReference>
<accession>A0A1B7MSB4</accession>
<organism evidence="1 2">
    <name type="scientific">Rhizopogon vinicolor AM-OR11-026</name>
    <dbReference type="NCBI Taxonomy" id="1314800"/>
    <lineage>
        <taxon>Eukaryota</taxon>
        <taxon>Fungi</taxon>
        <taxon>Dikarya</taxon>
        <taxon>Basidiomycota</taxon>
        <taxon>Agaricomycotina</taxon>
        <taxon>Agaricomycetes</taxon>
        <taxon>Agaricomycetidae</taxon>
        <taxon>Boletales</taxon>
        <taxon>Suillineae</taxon>
        <taxon>Rhizopogonaceae</taxon>
        <taxon>Rhizopogon</taxon>
    </lineage>
</organism>
<evidence type="ECO:0000313" key="2">
    <source>
        <dbReference type="Proteomes" id="UP000092154"/>
    </source>
</evidence>
<proteinExistence type="predicted"/>
<keyword evidence="2" id="KW-1185">Reference proteome</keyword>
<name>A0A1B7MSB4_9AGAM</name>
<dbReference type="InParanoid" id="A0A1B7MSB4"/>
<sequence>MLDFSDSQNLCNVKCSHYAILLKCQVCDYLLCDARHDRSIDHTPPPLPDVFTVQQLARNSLVNPICSTQLIMEKWILMASAFYNYPKTMYQRNC</sequence>
<dbReference type="AlphaFoldDB" id="A0A1B7MSB4"/>
<gene>
    <name evidence="1" type="ORF">K503DRAFT_365127</name>
</gene>
<evidence type="ECO:0000313" key="1">
    <source>
        <dbReference type="EMBL" id="OAX35502.1"/>
    </source>
</evidence>
<reference evidence="1 2" key="1">
    <citation type="submission" date="2016-06" db="EMBL/GenBank/DDBJ databases">
        <title>Comparative genomics of the ectomycorrhizal sister species Rhizopogon vinicolor and Rhizopogon vesiculosus (Basidiomycota: Boletales) reveals a divergence of the mating type B locus.</title>
        <authorList>
            <consortium name="DOE Joint Genome Institute"/>
            <person name="Mujic A.B."/>
            <person name="Kuo A."/>
            <person name="Tritt A."/>
            <person name="Lipzen A."/>
            <person name="Chen C."/>
            <person name="Johnson J."/>
            <person name="Sharma A."/>
            <person name="Barry K."/>
            <person name="Grigoriev I.V."/>
            <person name="Spatafora J.W."/>
        </authorList>
    </citation>
    <scope>NUCLEOTIDE SEQUENCE [LARGE SCALE GENOMIC DNA]</scope>
    <source>
        <strain evidence="1 2">AM-OR11-026</strain>
    </source>
</reference>
<protein>
    <submittedName>
        <fullName evidence="1">Uncharacterized protein</fullName>
    </submittedName>
</protein>
<dbReference type="Proteomes" id="UP000092154">
    <property type="component" value="Unassembled WGS sequence"/>
</dbReference>